<name>A0A9W6J6J5_9HYPH</name>
<dbReference type="Proteomes" id="UP001143370">
    <property type="component" value="Unassembled WGS sequence"/>
</dbReference>
<dbReference type="GO" id="GO:0006355">
    <property type="term" value="P:regulation of DNA-templated transcription"/>
    <property type="evidence" value="ECO:0007669"/>
    <property type="project" value="InterPro"/>
</dbReference>
<organism evidence="2 3">
    <name type="scientific">Ancylobacter dichloromethanicus</name>
    <dbReference type="NCBI Taxonomy" id="518825"/>
    <lineage>
        <taxon>Bacteria</taxon>
        <taxon>Pseudomonadati</taxon>
        <taxon>Pseudomonadota</taxon>
        <taxon>Alphaproteobacteria</taxon>
        <taxon>Hyphomicrobiales</taxon>
        <taxon>Xanthobacteraceae</taxon>
        <taxon>Ancylobacter</taxon>
    </lineage>
</organism>
<accession>A0A9W6J6J5</accession>
<protein>
    <recommendedName>
        <fullName evidence="1">HTH merR-type domain-containing protein</fullName>
    </recommendedName>
</protein>
<dbReference type="Pfam" id="PF13411">
    <property type="entry name" value="MerR_1"/>
    <property type="match status" value="1"/>
</dbReference>
<dbReference type="Gene3D" id="1.10.1660.10">
    <property type="match status" value="1"/>
</dbReference>
<proteinExistence type="predicted"/>
<evidence type="ECO:0000313" key="3">
    <source>
        <dbReference type="Proteomes" id="UP001143370"/>
    </source>
</evidence>
<evidence type="ECO:0000313" key="2">
    <source>
        <dbReference type="EMBL" id="GLK71287.1"/>
    </source>
</evidence>
<dbReference type="GO" id="GO:0003677">
    <property type="term" value="F:DNA binding"/>
    <property type="evidence" value="ECO:0007669"/>
    <property type="project" value="InterPro"/>
</dbReference>
<dbReference type="RefSeq" id="WP_213372384.1">
    <property type="nucleotide sequence ID" value="NZ_BSFJ01000005.1"/>
</dbReference>
<dbReference type="InterPro" id="IPR000551">
    <property type="entry name" value="MerR-type_HTH_dom"/>
</dbReference>
<feature type="domain" description="HTH merR-type" evidence="1">
    <location>
        <begin position="7"/>
        <end position="66"/>
    </location>
</feature>
<gene>
    <name evidence="2" type="ORF">GCM10017643_14020</name>
</gene>
<evidence type="ECO:0000259" key="1">
    <source>
        <dbReference type="Pfam" id="PF13411"/>
    </source>
</evidence>
<dbReference type="SUPFAM" id="SSF46955">
    <property type="entry name" value="Putative DNA-binding domain"/>
    <property type="match status" value="1"/>
</dbReference>
<keyword evidence="3" id="KW-1185">Reference proteome</keyword>
<sequence>MSSLLKPSQAAALASVAPETLRAWRASGRLTFGMSEDELRHPRYRVSEVTYLALVKALTTAGLSLGCAFELANRAESTINELAAGHRDWSKVYVTLHPRYPGEWQGYSIPFAPYASEPDMDRGIEVMVTIDLAAIWRRVSAAAAAIPAE</sequence>
<reference evidence="2" key="1">
    <citation type="journal article" date="2014" name="Int. J. Syst. Evol. Microbiol.">
        <title>Complete genome sequence of Corynebacterium casei LMG S-19264T (=DSM 44701T), isolated from a smear-ripened cheese.</title>
        <authorList>
            <consortium name="US DOE Joint Genome Institute (JGI-PGF)"/>
            <person name="Walter F."/>
            <person name="Albersmeier A."/>
            <person name="Kalinowski J."/>
            <person name="Ruckert C."/>
        </authorList>
    </citation>
    <scope>NUCLEOTIDE SEQUENCE</scope>
    <source>
        <strain evidence="2">VKM B-2484</strain>
    </source>
</reference>
<comment type="caution">
    <text evidence="2">The sequence shown here is derived from an EMBL/GenBank/DDBJ whole genome shotgun (WGS) entry which is preliminary data.</text>
</comment>
<reference evidence="2" key="2">
    <citation type="submission" date="2023-01" db="EMBL/GenBank/DDBJ databases">
        <authorList>
            <person name="Sun Q."/>
            <person name="Evtushenko L."/>
        </authorList>
    </citation>
    <scope>NUCLEOTIDE SEQUENCE</scope>
    <source>
        <strain evidence="2">VKM B-2484</strain>
    </source>
</reference>
<dbReference type="InterPro" id="IPR009061">
    <property type="entry name" value="DNA-bd_dom_put_sf"/>
</dbReference>
<dbReference type="EMBL" id="BSFJ01000005">
    <property type="protein sequence ID" value="GLK71287.1"/>
    <property type="molecule type" value="Genomic_DNA"/>
</dbReference>
<dbReference type="AlphaFoldDB" id="A0A9W6J6J5"/>